<evidence type="ECO:0000256" key="1">
    <source>
        <dbReference type="ARBA" id="ARBA00002056"/>
    </source>
</evidence>
<evidence type="ECO:0000313" key="12">
    <source>
        <dbReference type="Proteomes" id="UP000032544"/>
    </source>
</evidence>
<dbReference type="GO" id="GO:0005543">
    <property type="term" value="F:phospholipid binding"/>
    <property type="evidence" value="ECO:0007669"/>
    <property type="project" value="TreeGrafter"/>
</dbReference>
<comment type="function">
    <text evidence="1">Condensation of UDP-2,3-diacylglucosamine and 2,3-diacylglucosamine-1-phosphate to form lipid A disaccharide, a precursor of lipid A, a phosphorylated glycolipid that anchors the lipopolysaccharide to the outer membrane of the cell.</text>
</comment>
<dbReference type="PANTHER" id="PTHR30372">
    <property type="entry name" value="LIPID-A-DISACCHARIDE SYNTHASE"/>
    <property type="match status" value="1"/>
</dbReference>
<dbReference type="GO" id="GO:0016020">
    <property type="term" value="C:membrane"/>
    <property type="evidence" value="ECO:0007669"/>
    <property type="project" value="GOC"/>
</dbReference>
<keyword evidence="8" id="KW-0443">Lipid metabolism</keyword>
<gene>
    <name evidence="11" type="ORF">LH29_06325</name>
</gene>
<dbReference type="STRING" id="1544798.LH29_06325"/>
<organism evidence="11 12">
    <name type="scientific">Draconibacterium sediminis</name>
    <dbReference type="NCBI Taxonomy" id="1544798"/>
    <lineage>
        <taxon>Bacteria</taxon>
        <taxon>Pseudomonadati</taxon>
        <taxon>Bacteroidota</taxon>
        <taxon>Bacteroidia</taxon>
        <taxon>Marinilabiliales</taxon>
        <taxon>Prolixibacteraceae</taxon>
        <taxon>Draconibacterium</taxon>
    </lineage>
</organism>
<proteinExistence type="predicted"/>
<comment type="catalytic activity">
    <reaction evidence="9">
        <text>a lipid X + a UDP-2-N,3-O-bis[(3R)-3-hydroxyacyl]-alpha-D-glucosamine = a lipid A disaccharide + UDP + H(+)</text>
        <dbReference type="Rhea" id="RHEA:67828"/>
        <dbReference type="ChEBI" id="CHEBI:15378"/>
        <dbReference type="ChEBI" id="CHEBI:58223"/>
        <dbReference type="ChEBI" id="CHEBI:137748"/>
        <dbReference type="ChEBI" id="CHEBI:176338"/>
        <dbReference type="ChEBI" id="CHEBI:176343"/>
        <dbReference type="EC" id="2.4.1.182"/>
    </reaction>
</comment>
<dbReference type="AlphaFoldDB" id="A0A0D8JEQ9"/>
<dbReference type="GO" id="GO:0009245">
    <property type="term" value="P:lipid A biosynthetic process"/>
    <property type="evidence" value="ECO:0007669"/>
    <property type="project" value="UniProtKB-UniRule"/>
</dbReference>
<evidence type="ECO:0000256" key="3">
    <source>
        <dbReference type="ARBA" id="ARBA00020902"/>
    </source>
</evidence>
<keyword evidence="7" id="KW-0808">Transferase</keyword>
<name>A0A0D8JEQ9_9BACT</name>
<comment type="caution">
    <text evidence="11">The sequence shown here is derived from an EMBL/GenBank/DDBJ whole genome shotgun (WGS) entry which is preliminary data.</text>
</comment>
<sequence>MRYYIIAGEASGDLHGSNLMKELKVADKEADFRFFGGDKMQAVGGELVKHYREMAFMGFVNVILNIRTIKRNMEFCKTDLLSYEPDVLILIDYPGFNLRIAEFAKQNNIKVYYYISPKLWAWKEYRVKKVRAFVDEMFTIFPFETEFYKKHGIEVNYVGNPLFDSITEFENTAQPAADFKTKKNLDERPIIALLAGSRVQEIKGTLPVMKKAVEGRNDYQVVLAGVSSVDKELYAGILQGSNIKVIYESTYDLLNNAHTALVASGTAALETALFHVPQTVLYKVEGGVLVHYIMAAVLKIDWVSLPNIILGKMAVKELLQKDMTVKKVTAELDRLLSDETYRNRILSDYRDMQKLMGEPGCSKRAAEKMVELLSLSSEHKS</sequence>
<dbReference type="SUPFAM" id="SSF53756">
    <property type="entry name" value="UDP-Glycosyltransferase/glycogen phosphorylase"/>
    <property type="match status" value="1"/>
</dbReference>
<dbReference type="OrthoDB" id="9801642at2"/>
<dbReference type="Pfam" id="PF02684">
    <property type="entry name" value="LpxB"/>
    <property type="match status" value="1"/>
</dbReference>
<evidence type="ECO:0000256" key="9">
    <source>
        <dbReference type="ARBA" id="ARBA00048975"/>
    </source>
</evidence>
<dbReference type="RefSeq" id="WP_045026776.1">
    <property type="nucleotide sequence ID" value="NZ_JRHC01000001.1"/>
</dbReference>
<reference evidence="11 12" key="1">
    <citation type="submission" date="2014-09" db="EMBL/GenBank/DDBJ databases">
        <title>Draft Genome Sequence of Draconibacterium sp. JN14CK-3.</title>
        <authorList>
            <person name="Dong C."/>
            <person name="Lai Q."/>
            <person name="Shao Z."/>
        </authorList>
    </citation>
    <scope>NUCLEOTIDE SEQUENCE [LARGE SCALE GENOMIC DNA]</scope>
    <source>
        <strain evidence="11 12">JN14CK-3</strain>
    </source>
</reference>
<evidence type="ECO:0000256" key="5">
    <source>
        <dbReference type="ARBA" id="ARBA00022556"/>
    </source>
</evidence>
<evidence type="ECO:0000313" key="11">
    <source>
        <dbReference type="EMBL" id="KJF45026.1"/>
    </source>
</evidence>
<dbReference type="Proteomes" id="UP000032544">
    <property type="component" value="Unassembled WGS sequence"/>
</dbReference>
<evidence type="ECO:0000256" key="8">
    <source>
        <dbReference type="ARBA" id="ARBA00023098"/>
    </source>
</evidence>
<keyword evidence="4" id="KW-0444">Lipid biosynthesis</keyword>
<keyword evidence="5" id="KW-0441">Lipid A biosynthesis</keyword>
<dbReference type="PANTHER" id="PTHR30372:SF4">
    <property type="entry name" value="LIPID-A-DISACCHARIDE SYNTHASE, MITOCHONDRIAL-RELATED"/>
    <property type="match status" value="1"/>
</dbReference>
<dbReference type="EC" id="2.4.1.182" evidence="2 10"/>
<dbReference type="EMBL" id="JRHC01000001">
    <property type="protein sequence ID" value="KJF45026.1"/>
    <property type="molecule type" value="Genomic_DNA"/>
</dbReference>
<keyword evidence="12" id="KW-1185">Reference proteome</keyword>
<evidence type="ECO:0000256" key="6">
    <source>
        <dbReference type="ARBA" id="ARBA00022676"/>
    </source>
</evidence>
<evidence type="ECO:0000256" key="4">
    <source>
        <dbReference type="ARBA" id="ARBA00022516"/>
    </source>
</evidence>
<protein>
    <recommendedName>
        <fullName evidence="3 10">Lipid-A-disaccharide synthase</fullName>
        <ecNumber evidence="2 10">2.4.1.182</ecNumber>
    </recommendedName>
</protein>
<dbReference type="InterPro" id="IPR003835">
    <property type="entry name" value="Glyco_trans_19"/>
</dbReference>
<dbReference type="NCBIfam" id="TIGR00215">
    <property type="entry name" value="lpxB"/>
    <property type="match status" value="1"/>
</dbReference>
<evidence type="ECO:0000256" key="2">
    <source>
        <dbReference type="ARBA" id="ARBA00012687"/>
    </source>
</evidence>
<dbReference type="GO" id="GO:0008915">
    <property type="term" value="F:lipid-A-disaccharide synthase activity"/>
    <property type="evidence" value="ECO:0007669"/>
    <property type="project" value="UniProtKB-UniRule"/>
</dbReference>
<evidence type="ECO:0000256" key="7">
    <source>
        <dbReference type="ARBA" id="ARBA00022679"/>
    </source>
</evidence>
<dbReference type="PATRIC" id="fig|1544798.3.peg.1270"/>
<accession>A0A0D8JEQ9</accession>
<keyword evidence="6" id="KW-0328">Glycosyltransferase</keyword>
<evidence type="ECO:0000256" key="10">
    <source>
        <dbReference type="NCBIfam" id="TIGR00215"/>
    </source>
</evidence>